<dbReference type="Proteomes" id="UP000507245">
    <property type="component" value="Unassembled WGS sequence"/>
</dbReference>
<reference evidence="2" key="1">
    <citation type="journal article" date="2020" name="Genome Biol.">
        <title>Gamete binning: chromosome-level and haplotype-resolved genome assembly enabled by high-throughput single-cell sequencing of gamete genomes.</title>
        <authorList>
            <person name="Campoy J.A."/>
            <person name="Sun H."/>
            <person name="Goel M."/>
            <person name="Jiao W.-B."/>
            <person name="Folz-Donahue K."/>
            <person name="Wang N."/>
            <person name="Rubio M."/>
            <person name="Liu C."/>
            <person name="Kukat C."/>
            <person name="Ruiz D."/>
            <person name="Huettel B."/>
            <person name="Schneeberger K."/>
        </authorList>
    </citation>
    <scope>NUCLEOTIDE SEQUENCE [LARGE SCALE GENOMIC DNA]</scope>
    <source>
        <strain evidence="2">cv. Rojo Pasion</strain>
    </source>
</reference>
<accession>A0A6J5WQ05</accession>
<evidence type="ECO:0000313" key="1">
    <source>
        <dbReference type="EMBL" id="CAB4303816.1"/>
    </source>
</evidence>
<protein>
    <submittedName>
        <fullName evidence="1">Uncharacterized protein</fullName>
    </submittedName>
</protein>
<sequence>MGRKGQSTTSMEVAAMAEAKLDAQRELWDSQLQEVQAAVTAIALQQAVVQTNMTEVQQTLVAQQDQNTAFQKSILEEIRALEIHRNHQAIRTTRLPPDHCYSNRALLRRHQQPRWGFQEVLD</sequence>
<name>A0A6J5WQ05_PRUAR</name>
<dbReference type="EMBL" id="CAEKKB010000003">
    <property type="protein sequence ID" value="CAB4303816.1"/>
    <property type="molecule type" value="Genomic_DNA"/>
</dbReference>
<evidence type="ECO:0000313" key="2">
    <source>
        <dbReference type="Proteomes" id="UP000507245"/>
    </source>
</evidence>
<organism evidence="1 2">
    <name type="scientific">Prunus armeniaca</name>
    <name type="common">Apricot</name>
    <name type="synonym">Armeniaca vulgaris</name>
    <dbReference type="NCBI Taxonomy" id="36596"/>
    <lineage>
        <taxon>Eukaryota</taxon>
        <taxon>Viridiplantae</taxon>
        <taxon>Streptophyta</taxon>
        <taxon>Embryophyta</taxon>
        <taxon>Tracheophyta</taxon>
        <taxon>Spermatophyta</taxon>
        <taxon>Magnoliopsida</taxon>
        <taxon>eudicotyledons</taxon>
        <taxon>Gunneridae</taxon>
        <taxon>Pentapetalae</taxon>
        <taxon>rosids</taxon>
        <taxon>fabids</taxon>
        <taxon>Rosales</taxon>
        <taxon>Rosaceae</taxon>
        <taxon>Amygdaloideae</taxon>
        <taxon>Amygdaleae</taxon>
        <taxon>Prunus</taxon>
    </lineage>
</organism>
<dbReference type="AlphaFoldDB" id="A0A6J5WQ05"/>
<gene>
    <name evidence="1" type="ORF">ORAREDHAP_LOCUS20553</name>
</gene>
<keyword evidence="2" id="KW-1185">Reference proteome</keyword>
<proteinExistence type="predicted"/>